<feature type="transmembrane region" description="Helical" evidence="8">
    <location>
        <begin position="40"/>
        <end position="60"/>
    </location>
</feature>
<dbReference type="GO" id="GO:0009847">
    <property type="term" value="P:spore germination"/>
    <property type="evidence" value="ECO:0007669"/>
    <property type="project" value="InterPro"/>
</dbReference>
<dbReference type="Proteomes" id="UP000289856">
    <property type="component" value="Chromosome"/>
</dbReference>
<keyword evidence="7 8" id="KW-0472">Membrane</keyword>
<sequence>MIKERISGWQFFLLTLNYAVGTALFVRPGGMISAAKQDGWMIPLFSGGFALIVVFLWIALAKANPESSLVQICLKAGGKTVGGLFALLYIWYFVQTSSWVTRNLGDFMKTILMHNTPISVFHIMILAVAGYAVIKGIETIARISEFLTPFIVFVLIVIYLLTLTEWNWMRFEPPFQAKAMEIVEASLPIIGFPFLECIALLMLVPNVTSGLKSGLLLGFITATSLLTGIVFITIGVLGVTRTSHFMYPLYIIVQELQVAEFIEHVESTIVIVWLIWIFLKLCIAYYCAVAGICELFQVKDRTWITVPLLLLIAGLALTIHENVVENVNWDKEYIFKYSCLYGIIVPALLLLVTRWRKKHKGKGETS</sequence>
<organism evidence="9 10">
    <name type="scientific">Cohnella abietis</name>
    <dbReference type="NCBI Taxonomy" id="2507935"/>
    <lineage>
        <taxon>Bacteria</taxon>
        <taxon>Bacillati</taxon>
        <taxon>Bacillota</taxon>
        <taxon>Bacilli</taxon>
        <taxon>Bacillales</taxon>
        <taxon>Paenibacillaceae</taxon>
        <taxon>Cohnella</taxon>
    </lineage>
</organism>
<evidence type="ECO:0000256" key="3">
    <source>
        <dbReference type="ARBA" id="ARBA00022448"/>
    </source>
</evidence>
<evidence type="ECO:0000313" key="10">
    <source>
        <dbReference type="Proteomes" id="UP000289856"/>
    </source>
</evidence>
<dbReference type="Pfam" id="PF03845">
    <property type="entry name" value="Spore_permease"/>
    <property type="match status" value="1"/>
</dbReference>
<feature type="transmembrane region" description="Helical" evidence="8">
    <location>
        <begin position="114"/>
        <end position="134"/>
    </location>
</feature>
<name>A0A3T1DEZ1_9BACL</name>
<keyword evidence="6 8" id="KW-1133">Transmembrane helix</keyword>
<proteinExistence type="inferred from homology"/>
<accession>A0A3T1DEZ1</accession>
<dbReference type="RefSeq" id="WP_130616081.1">
    <property type="nucleotide sequence ID" value="NZ_AP019400.1"/>
</dbReference>
<evidence type="ECO:0000256" key="4">
    <source>
        <dbReference type="ARBA" id="ARBA00022544"/>
    </source>
</evidence>
<gene>
    <name evidence="9" type="ORF">KCTCHS21_59830</name>
</gene>
<evidence type="ECO:0000256" key="6">
    <source>
        <dbReference type="ARBA" id="ARBA00022989"/>
    </source>
</evidence>
<reference evidence="9 10" key="1">
    <citation type="submission" date="2019-01" db="EMBL/GenBank/DDBJ databases">
        <title>Complete genome sequence of Cohnella hallensis HS21 isolated from Korean fir (Abies koreana) rhizospheric soil.</title>
        <authorList>
            <person name="Jiang L."/>
            <person name="Kang S.W."/>
            <person name="Kim S."/>
            <person name="Jung J."/>
            <person name="Kim C.Y."/>
            <person name="Kim D.H."/>
            <person name="Kim S.W."/>
            <person name="Lee J."/>
        </authorList>
    </citation>
    <scope>NUCLEOTIDE SEQUENCE [LARGE SCALE GENOMIC DNA]</scope>
    <source>
        <strain evidence="9 10">HS21</strain>
    </source>
</reference>
<evidence type="ECO:0000256" key="7">
    <source>
        <dbReference type="ARBA" id="ARBA00023136"/>
    </source>
</evidence>
<dbReference type="KEGG" id="cohn:KCTCHS21_59830"/>
<comment type="similarity">
    <text evidence="2">Belongs to the amino acid-polyamine-organocation (APC) superfamily. Spore germination protein (SGP) (TC 2.A.3.9) family.</text>
</comment>
<evidence type="ECO:0000313" key="9">
    <source>
        <dbReference type="EMBL" id="BBI36584.1"/>
    </source>
</evidence>
<feature type="transmembrane region" description="Helical" evidence="8">
    <location>
        <begin position="333"/>
        <end position="352"/>
    </location>
</feature>
<feature type="transmembrane region" description="Helical" evidence="8">
    <location>
        <begin position="270"/>
        <end position="296"/>
    </location>
</feature>
<feature type="transmembrane region" description="Helical" evidence="8">
    <location>
        <begin position="186"/>
        <end position="204"/>
    </location>
</feature>
<keyword evidence="10" id="KW-1185">Reference proteome</keyword>
<comment type="subcellular location">
    <subcellularLocation>
        <location evidence="1">Membrane</location>
        <topology evidence="1">Multi-pass membrane protein</topology>
    </subcellularLocation>
</comment>
<feature type="transmembrane region" description="Helical" evidence="8">
    <location>
        <begin position="303"/>
        <end position="321"/>
    </location>
</feature>
<evidence type="ECO:0000256" key="2">
    <source>
        <dbReference type="ARBA" id="ARBA00007998"/>
    </source>
</evidence>
<dbReference type="PANTHER" id="PTHR34975">
    <property type="entry name" value="SPORE GERMINATION PROTEIN A2"/>
    <property type="match status" value="1"/>
</dbReference>
<dbReference type="OrthoDB" id="2078716at2"/>
<evidence type="ECO:0000256" key="8">
    <source>
        <dbReference type="SAM" id="Phobius"/>
    </source>
</evidence>
<feature type="transmembrane region" description="Helical" evidence="8">
    <location>
        <begin position="216"/>
        <end position="239"/>
    </location>
</feature>
<dbReference type="InterPro" id="IPR004761">
    <property type="entry name" value="Spore_GerAB"/>
</dbReference>
<dbReference type="PANTHER" id="PTHR34975:SF2">
    <property type="entry name" value="SPORE GERMINATION PROTEIN A2"/>
    <property type="match status" value="1"/>
</dbReference>
<protein>
    <submittedName>
        <fullName evidence="9">Germination protein</fullName>
    </submittedName>
</protein>
<dbReference type="EMBL" id="AP019400">
    <property type="protein sequence ID" value="BBI36584.1"/>
    <property type="molecule type" value="Genomic_DNA"/>
</dbReference>
<evidence type="ECO:0000256" key="5">
    <source>
        <dbReference type="ARBA" id="ARBA00022692"/>
    </source>
</evidence>
<keyword evidence="4" id="KW-0309">Germination</keyword>
<feature type="transmembrane region" description="Helical" evidence="8">
    <location>
        <begin position="12"/>
        <end position="34"/>
    </location>
</feature>
<evidence type="ECO:0000256" key="1">
    <source>
        <dbReference type="ARBA" id="ARBA00004141"/>
    </source>
</evidence>
<dbReference type="NCBIfam" id="TIGR00912">
    <property type="entry name" value="2A0309"/>
    <property type="match status" value="1"/>
</dbReference>
<feature type="transmembrane region" description="Helical" evidence="8">
    <location>
        <begin position="72"/>
        <end position="94"/>
    </location>
</feature>
<keyword evidence="3" id="KW-0813">Transport</keyword>
<keyword evidence="5 8" id="KW-0812">Transmembrane</keyword>
<dbReference type="AlphaFoldDB" id="A0A3T1DEZ1"/>
<dbReference type="Gene3D" id="1.20.1740.10">
    <property type="entry name" value="Amino acid/polyamine transporter I"/>
    <property type="match status" value="1"/>
</dbReference>
<dbReference type="GO" id="GO:0016020">
    <property type="term" value="C:membrane"/>
    <property type="evidence" value="ECO:0007669"/>
    <property type="project" value="UniProtKB-SubCell"/>
</dbReference>
<feature type="transmembrane region" description="Helical" evidence="8">
    <location>
        <begin position="146"/>
        <end position="166"/>
    </location>
</feature>